<gene>
    <name evidence="3" type="ORF">CYCCA115_LOCUS17535</name>
</gene>
<comment type="caution">
    <text evidence="3">The sequence shown here is derived from an EMBL/GenBank/DDBJ whole genome shotgun (WGS) entry which is preliminary data.</text>
</comment>
<dbReference type="Gene3D" id="2.170.270.10">
    <property type="entry name" value="SET domain"/>
    <property type="match status" value="1"/>
</dbReference>
<feature type="chain" id="PRO_5042132000" description="SET domain-containing protein" evidence="1">
    <location>
        <begin position="29"/>
        <end position="661"/>
    </location>
</feature>
<dbReference type="InterPro" id="IPR001214">
    <property type="entry name" value="SET_dom"/>
</dbReference>
<organism evidence="3 4">
    <name type="scientific">Cylindrotheca closterium</name>
    <dbReference type="NCBI Taxonomy" id="2856"/>
    <lineage>
        <taxon>Eukaryota</taxon>
        <taxon>Sar</taxon>
        <taxon>Stramenopiles</taxon>
        <taxon>Ochrophyta</taxon>
        <taxon>Bacillariophyta</taxon>
        <taxon>Bacillariophyceae</taxon>
        <taxon>Bacillariophycidae</taxon>
        <taxon>Bacillariales</taxon>
        <taxon>Bacillariaceae</taxon>
        <taxon>Cylindrotheca</taxon>
    </lineage>
</organism>
<feature type="signal peptide" evidence="1">
    <location>
        <begin position="1"/>
        <end position="28"/>
    </location>
</feature>
<dbReference type="SUPFAM" id="SSF82199">
    <property type="entry name" value="SET domain"/>
    <property type="match status" value="1"/>
</dbReference>
<evidence type="ECO:0000256" key="1">
    <source>
        <dbReference type="SAM" id="SignalP"/>
    </source>
</evidence>
<proteinExistence type="predicted"/>
<dbReference type="PROSITE" id="PS50280">
    <property type="entry name" value="SET"/>
    <property type="match status" value="1"/>
</dbReference>
<reference evidence="3" key="1">
    <citation type="submission" date="2023-08" db="EMBL/GenBank/DDBJ databases">
        <authorList>
            <person name="Audoor S."/>
            <person name="Bilcke G."/>
        </authorList>
    </citation>
    <scope>NUCLEOTIDE SEQUENCE</scope>
</reference>
<dbReference type="InterPro" id="IPR046341">
    <property type="entry name" value="SET_dom_sf"/>
</dbReference>
<protein>
    <recommendedName>
        <fullName evidence="2">SET domain-containing protein</fullName>
    </recommendedName>
</protein>
<keyword evidence="1" id="KW-0732">Signal</keyword>
<name>A0AAD2G3P4_9STRA</name>
<evidence type="ECO:0000313" key="4">
    <source>
        <dbReference type="Proteomes" id="UP001295423"/>
    </source>
</evidence>
<evidence type="ECO:0000313" key="3">
    <source>
        <dbReference type="EMBL" id="CAJ1959111.1"/>
    </source>
</evidence>
<accession>A0AAD2G3P4</accession>
<dbReference type="AlphaFoldDB" id="A0AAD2G3P4"/>
<evidence type="ECO:0000259" key="2">
    <source>
        <dbReference type="PROSITE" id="PS50280"/>
    </source>
</evidence>
<sequence length="661" mass="73962">MIVRIRSIGHGIFLTLSVFATKIVALNAEESNHCDANSHHHGPSSCAAGESYNNCPLWLAPSYTGTDREPKYGLFAGKAYGVNETLPVHAELAIPLVDFNFQPTEQFQRNPAVSLPNHHAQLIDFLEGFFWTANFVGAQCEGEYSAPAAIPGIGVLSHYHSGISNVNFHQASVLLRKSPSFLKAGEPHLSRGAITTYHNVTLQATREIPLGMEFFADFGDVWDETSGDNDDAYQDTIRRSDYEKADTIISDLVTFFQEFPDLSRDLQEEIVDFMVDDVLGEAAGKHAKTIRSLIPSSPRKVAQAQAAGGSFLYRYREMIRSSDWLQQNGFCLDTLRAGPSRIPSAGWGAFATRRIQKGETITVSPMLHIADKEILNMYPVGETSSSTQSIGKQMILNYCFGHPESSLLLFPLGSLATLINHQSGKSSNAYVTWSRRVDKLPNQHQYHDYTVEQMAEVSKIVLTMKVVATSDIAEGDEIFLDYGPQWVAAWNDYQARWQRDKQGNSHPLRAQDLRDQYRTKPFAAARTKRPPYPVGVATACFLNVREVPDGKPMFDEALRVEIVEWSSPTTQQDYHGRNLFIVDVLDRAMAPEHFFNYTVLAKFAEDRIEEIVNVPHEACTFVDLPYQGDISLPGAFRHPIGIIDGHFPQKWRNLKGTKSKQ</sequence>
<feature type="domain" description="SET" evidence="2">
    <location>
        <begin position="328"/>
        <end position="483"/>
    </location>
</feature>
<dbReference type="Pfam" id="PF00856">
    <property type="entry name" value="SET"/>
    <property type="match status" value="1"/>
</dbReference>
<dbReference type="EMBL" id="CAKOGP040001980">
    <property type="protein sequence ID" value="CAJ1959111.1"/>
    <property type="molecule type" value="Genomic_DNA"/>
</dbReference>
<keyword evidence="4" id="KW-1185">Reference proteome</keyword>
<dbReference type="Proteomes" id="UP001295423">
    <property type="component" value="Unassembled WGS sequence"/>
</dbReference>